<dbReference type="EMBL" id="JBHSBL010000030">
    <property type="protein sequence ID" value="MFC4071997.1"/>
    <property type="molecule type" value="Genomic_DNA"/>
</dbReference>
<dbReference type="Pfam" id="PF09346">
    <property type="entry name" value="SMI1_KNR4"/>
    <property type="match status" value="1"/>
</dbReference>
<dbReference type="Proteomes" id="UP001595867">
    <property type="component" value="Unassembled WGS sequence"/>
</dbReference>
<dbReference type="Gene3D" id="3.40.1580.10">
    <property type="entry name" value="SMI1/KNR4-like"/>
    <property type="match status" value="1"/>
</dbReference>
<gene>
    <name evidence="2" type="ORF">ACFO0C_44285</name>
</gene>
<sequence length="204" mass="22872">MTDAPAAPLTEAEVAEVEEQFGVRLPGVYREFLIRVDAGGHGPRLSRLQRGLGGWEWADLPVPRGDDLGALAKPFPDQDAIQARLDELDEPAEYRSPEWLAWDELCEQALADQMNGTIAIGGDTTFPLLLVVTGPQRGTIWCDLRVTTEALFLVRNRDGSAATFADLYADWLTEAERLLDEGRTELRRWDVRTPMIENIFRPPR</sequence>
<proteinExistence type="predicted"/>
<organism evidence="2 3">
    <name type="scientific">Actinoplanes subglobosus</name>
    <dbReference type="NCBI Taxonomy" id="1547892"/>
    <lineage>
        <taxon>Bacteria</taxon>
        <taxon>Bacillati</taxon>
        <taxon>Actinomycetota</taxon>
        <taxon>Actinomycetes</taxon>
        <taxon>Micromonosporales</taxon>
        <taxon>Micromonosporaceae</taxon>
        <taxon>Actinoplanes</taxon>
    </lineage>
</organism>
<reference evidence="3" key="1">
    <citation type="journal article" date="2019" name="Int. J. Syst. Evol. Microbiol.">
        <title>The Global Catalogue of Microorganisms (GCM) 10K type strain sequencing project: providing services to taxonomists for standard genome sequencing and annotation.</title>
        <authorList>
            <consortium name="The Broad Institute Genomics Platform"/>
            <consortium name="The Broad Institute Genome Sequencing Center for Infectious Disease"/>
            <person name="Wu L."/>
            <person name="Ma J."/>
        </authorList>
    </citation>
    <scope>NUCLEOTIDE SEQUENCE [LARGE SCALE GENOMIC DNA]</scope>
    <source>
        <strain evidence="3">TBRC 5832</strain>
    </source>
</reference>
<evidence type="ECO:0000259" key="1">
    <source>
        <dbReference type="SMART" id="SM00860"/>
    </source>
</evidence>
<protein>
    <submittedName>
        <fullName evidence="2">SMI1/KNR4 family protein</fullName>
    </submittedName>
</protein>
<comment type="caution">
    <text evidence="2">The sequence shown here is derived from an EMBL/GenBank/DDBJ whole genome shotgun (WGS) entry which is preliminary data.</text>
</comment>
<feature type="domain" description="Knr4/Smi1-like" evidence="1">
    <location>
        <begin position="8"/>
        <end position="174"/>
    </location>
</feature>
<dbReference type="SMART" id="SM00860">
    <property type="entry name" value="SMI1_KNR4"/>
    <property type="match status" value="1"/>
</dbReference>
<dbReference type="SUPFAM" id="SSF160631">
    <property type="entry name" value="SMI1/KNR4-like"/>
    <property type="match status" value="1"/>
</dbReference>
<keyword evidence="3" id="KW-1185">Reference proteome</keyword>
<dbReference type="RefSeq" id="WP_378072875.1">
    <property type="nucleotide sequence ID" value="NZ_JBHSBL010000030.1"/>
</dbReference>
<dbReference type="InterPro" id="IPR037883">
    <property type="entry name" value="Knr4/Smi1-like_sf"/>
</dbReference>
<evidence type="ECO:0000313" key="2">
    <source>
        <dbReference type="EMBL" id="MFC4071997.1"/>
    </source>
</evidence>
<name>A0ABV8JAH2_9ACTN</name>
<accession>A0ABV8JAH2</accession>
<dbReference type="InterPro" id="IPR018958">
    <property type="entry name" value="Knr4/Smi1-like_dom"/>
</dbReference>
<evidence type="ECO:0000313" key="3">
    <source>
        <dbReference type="Proteomes" id="UP001595867"/>
    </source>
</evidence>